<evidence type="ECO:0000256" key="5">
    <source>
        <dbReference type="PIRSR" id="PIRSR000699-1"/>
    </source>
</evidence>
<dbReference type="HOGENOM" id="CLU_152490_0_0_9"/>
<comment type="caution">
    <text evidence="8">The sequence shown here is derived from an EMBL/GenBank/DDBJ whole genome shotgun (WGS) entry which is preliminary data.</text>
</comment>
<keyword evidence="3" id="KW-0808">Transferase</keyword>
<dbReference type="EMBL" id="AJAT01000016">
    <property type="protein sequence ID" value="EOL43130.1"/>
    <property type="molecule type" value="Genomic_DNA"/>
</dbReference>
<dbReference type="RefSeq" id="WP_010768769.1">
    <property type="nucleotide sequence ID" value="NZ_ASWE01000002.1"/>
</dbReference>
<keyword evidence="4" id="KW-0598">Phosphotransferase system</keyword>
<dbReference type="PANTHER" id="PTHR34382">
    <property type="entry name" value="PTS SYSTEM N,N'-DIACETYLCHITOBIOSE-SPECIFIC EIIA COMPONENT"/>
    <property type="match status" value="1"/>
</dbReference>
<dbReference type="PROSITE" id="PS51095">
    <property type="entry name" value="PTS_EIIA_TYPE_3"/>
    <property type="match status" value="1"/>
</dbReference>
<dbReference type="PANTHER" id="PTHR34382:SF7">
    <property type="entry name" value="PTS SYSTEM N,N'-DIACETYLCHITOBIOSE-SPECIFIC EIIA COMPONENT"/>
    <property type="match status" value="1"/>
</dbReference>
<dbReference type="GO" id="GO:0016740">
    <property type="term" value="F:transferase activity"/>
    <property type="evidence" value="ECO:0007669"/>
    <property type="project" value="UniProtKB-KW"/>
</dbReference>
<evidence type="ECO:0000256" key="2">
    <source>
        <dbReference type="ARBA" id="ARBA00022597"/>
    </source>
</evidence>
<feature type="active site" description="Tele-phosphohistidine intermediate" evidence="5">
    <location>
        <position position="75"/>
    </location>
</feature>
<keyword evidence="6" id="KW-0460">Magnesium</keyword>
<reference evidence="8 9" key="1">
    <citation type="submission" date="2013-02" db="EMBL/GenBank/DDBJ databases">
        <title>The Genome Sequence of Enterococcus phoeniculicola BAA-412.</title>
        <authorList>
            <consortium name="The Broad Institute Genome Sequencing Platform"/>
            <consortium name="The Broad Institute Genome Sequencing Center for Infectious Disease"/>
            <person name="Earl A.M."/>
            <person name="Gilmore M.S."/>
            <person name="Lebreton F."/>
            <person name="Walker B."/>
            <person name="Young S.K."/>
            <person name="Zeng Q."/>
            <person name="Gargeya S."/>
            <person name="Fitzgerald M."/>
            <person name="Haas B."/>
            <person name="Abouelleil A."/>
            <person name="Alvarado L."/>
            <person name="Arachchi H.M."/>
            <person name="Berlin A.M."/>
            <person name="Chapman S.B."/>
            <person name="Dewar J."/>
            <person name="Goldberg J."/>
            <person name="Griggs A."/>
            <person name="Gujja S."/>
            <person name="Hansen M."/>
            <person name="Howarth C."/>
            <person name="Imamovic A."/>
            <person name="Larimer J."/>
            <person name="McCowan C."/>
            <person name="Murphy C."/>
            <person name="Neiman D."/>
            <person name="Pearson M."/>
            <person name="Priest M."/>
            <person name="Roberts A."/>
            <person name="Saif S."/>
            <person name="Shea T."/>
            <person name="Sisk P."/>
            <person name="Sykes S."/>
            <person name="Wortman J."/>
            <person name="Nusbaum C."/>
            <person name="Birren B."/>
        </authorList>
    </citation>
    <scope>NUCLEOTIDE SEQUENCE [LARGE SCALE GENOMIC DNA]</scope>
    <source>
        <strain evidence="8 9">ATCC BAA-412</strain>
    </source>
</reference>
<sequence length="115" mass="12975">MELENQIMQIIVYAGNAKSLAMESIKKARLGEIDAAKNKMDESNKNLKEAHKFHAALLTEFASDEAQKANLFMVHGEDHMMAAITSLDFAKELIFVHEKMGQLENQLQQLQNKEG</sequence>
<gene>
    <name evidence="8" type="ORF">UC3_02107</name>
</gene>
<protein>
    <recommendedName>
        <fullName evidence="10">PTS system, lactose-specific IIa component</fullName>
    </recommendedName>
</protein>
<evidence type="ECO:0000256" key="1">
    <source>
        <dbReference type="ARBA" id="ARBA00022448"/>
    </source>
</evidence>
<evidence type="ECO:0000313" key="9">
    <source>
        <dbReference type="Proteomes" id="UP000013785"/>
    </source>
</evidence>
<keyword evidence="9" id="KW-1185">Reference proteome</keyword>
<dbReference type="InterPro" id="IPR036542">
    <property type="entry name" value="PTS_IIA_lac/cel_sf"/>
</dbReference>
<dbReference type="Gene3D" id="1.20.58.80">
    <property type="entry name" value="Phosphotransferase system, lactose/cellobiose-type IIA subunit"/>
    <property type="match status" value="1"/>
</dbReference>
<accession>R3WMQ4</accession>
<comment type="cofactor">
    <cofactor evidence="6">
        <name>Mg(2+)</name>
        <dbReference type="ChEBI" id="CHEBI:18420"/>
    </cofactor>
    <text evidence="6">Binds 1 Mg(2+) ion per trimer.</text>
</comment>
<feature type="modified residue" description="Phosphohistidine; by HPr" evidence="7">
    <location>
        <position position="75"/>
    </location>
</feature>
<keyword evidence="1" id="KW-0813">Transport</keyword>
<organism evidence="8 9">
    <name type="scientific">Enterococcus phoeniculicola ATCC BAA-412</name>
    <dbReference type="NCBI Taxonomy" id="1158610"/>
    <lineage>
        <taxon>Bacteria</taxon>
        <taxon>Bacillati</taxon>
        <taxon>Bacillota</taxon>
        <taxon>Bacilli</taxon>
        <taxon>Lactobacillales</taxon>
        <taxon>Enterococcaceae</taxon>
        <taxon>Enterococcus</taxon>
    </lineage>
</organism>
<evidence type="ECO:0000256" key="4">
    <source>
        <dbReference type="ARBA" id="ARBA00022683"/>
    </source>
</evidence>
<dbReference type="GO" id="GO:0009401">
    <property type="term" value="P:phosphoenolpyruvate-dependent sugar phosphotransferase system"/>
    <property type="evidence" value="ECO:0007669"/>
    <property type="project" value="UniProtKB-KW"/>
</dbReference>
<name>R3WMQ4_9ENTE</name>
<evidence type="ECO:0000313" key="8">
    <source>
        <dbReference type="EMBL" id="EOL43130.1"/>
    </source>
</evidence>
<keyword evidence="6" id="KW-0479">Metal-binding</keyword>
<dbReference type="eggNOG" id="COG1447">
    <property type="taxonomic scope" value="Bacteria"/>
</dbReference>
<dbReference type="PIRSF" id="PIRSF000699">
    <property type="entry name" value="PTS_IILac_III"/>
    <property type="match status" value="1"/>
</dbReference>
<evidence type="ECO:0000256" key="6">
    <source>
        <dbReference type="PIRSR" id="PIRSR000699-2"/>
    </source>
</evidence>
<dbReference type="InterPro" id="IPR003188">
    <property type="entry name" value="PTS_IIA_lac/cel"/>
</dbReference>
<dbReference type="AlphaFoldDB" id="R3WMQ4"/>
<dbReference type="SUPFAM" id="SSF46973">
    <property type="entry name" value="Enzyme IIa from lactose specific PTS, IIa-lac"/>
    <property type="match status" value="1"/>
</dbReference>
<keyword evidence="2" id="KW-0762">Sugar transport</keyword>
<evidence type="ECO:0000256" key="3">
    <source>
        <dbReference type="ARBA" id="ARBA00022679"/>
    </source>
</evidence>
<evidence type="ECO:0000256" key="7">
    <source>
        <dbReference type="PROSITE-ProRule" id="PRU00418"/>
    </source>
</evidence>
<dbReference type="Pfam" id="PF02255">
    <property type="entry name" value="PTS_IIA"/>
    <property type="match status" value="1"/>
</dbReference>
<feature type="binding site" evidence="6">
    <location>
        <position position="78"/>
    </location>
    <ligand>
        <name>Mg(2+)</name>
        <dbReference type="ChEBI" id="CHEBI:18420"/>
        <note>ligand shared between all trimeric partners</note>
    </ligand>
</feature>
<dbReference type="PATRIC" id="fig|1158610.3.peg.2103"/>
<evidence type="ECO:0008006" key="10">
    <source>
        <dbReference type="Google" id="ProtNLM"/>
    </source>
</evidence>
<dbReference type="Proteomes" id="UP000013785">
    <property type="component" value="Unassembled WGS sequence"/>
</dbReference>
<proteinExistence type="predicted"/>
<dbReference type="GO" id="GO:0046872">
    <property type="term" value="F:metal ion binding"/>
    <property type="evidence" value="ECO:0007669"/>
    <property type="project" value="UniProtKB-KW"/>
</dbReference>
<dbReference type="STRING" id="154621.RV11_GL000653"/>